<dbReference type="Pfam" id="PF01321">
    <property type="entry name" value="Creatinase_N"/>
    <property type="match status" value="1"/>
</dbReference>
<dbReference type="InterPro" id="IPR036005">
    <property type="entry name" value="Creatinase/aminopeptidase-like"/>
</dbReference>
<dbReference type="Proteomes" id="UP000198867">
    <property type="component" value="Unassembled WGS sequence"/>
</dbReference>
<keyword evidence="4" id="KW-1185">Reference proteome</keyword>
<dbReference type="EMBL" id="FOVM01000003">
    <property type="protein sequence ID" value="SFN61175.1"/>
    <property type="molecule type" value="Genomic_DNA"/>
</dbReference>
<evidence type="ECO:0000259" key="2">
    <source>
        <dbReference type="Pfam" id="PF01321"/>
    </source>
</evidence>
<organism evidence="3 4">
    <name type="scientific">Mycetocola miduiensis</name>
    <dbReference type="NCBI Taxonomy" id="995034"/>
    <lineage>
        <taxon>Bacteria</taxon>
        <taxon>Bacillati</taxon>
        <taxon>Actinomycetota</taxon>
        <taxon>Actinomycetes</taxon>
        <taxon>Micrococcales</taxon>
        <taxon>Microbacteriaceae</taxon>
        <taxon>Mycetocola</taxon>
    </lineage>
</organism>
<gene>
    <name evidence="3" type="ORF">SAMN05216219_1418</name>
</gene>
<sequence length="405" mass="44482">MLHTDVQDITVDEYRGRVAKTQAKMSEEGYDLLLAWSDSYRMSNVRWLANYRAFDGVFPYPAMVVLPQKGDPILLAEGSLVSYAQDCTWMNDVRGIRQQLANVLREYAASGTVRTVAIAGYKYLAAEFLDIIKASLPDSIEIVPTGFLDYFKSIKSEAEIRNMAVAGRLADIGIEAVRQNTYEGVSERELARAAYAAMYANGADTSSFDIMVQTGENSANYFLAHPTDRKLQHGETILIDMGCRYNGYSSDMARGVSFGPVSRDAQRMQETCLEAWQAGYDALRVGMTGEEADVAADDIIRAAGYSHSAGEGRGCAHGTGMDPEEEGPVIGPGSDWVLTANQSFAFEVTLLLPGIGGTRIEDVVILREEGAQSLTHYDYVNNWDWVTKPADAPVIPKLNHPIELP</sequence>
<proteinExistence type="predicted"/>
<dbReference type="InterPro" id="IPR000587">
    <property type="entry name" value="Creatinase_N"/>
</dbReference>
<reference evidence="4" key="1">
    <citation type="submission" date="2016-10" db="EMBL/GenBank/DDBJ databases">
        <authorList>
            <person name="Varghese N."/>
            <person name="Submissions S."/>
        </authorList>
    </citation>
    <scope>NUCLEOTIDE SEQUENCE [LARGE SCALE GENOMIC DNA]</scope>
    <source>
        <strain evidence="4">CGMCC 1.11101</strain>
    </source>
</reference>
<dbReference type="InterPro" id="IPR029149">
    <property type="entry name" value="Creatin/AminoP/Spt16_N"/>
</dbReference>
<keyword evidence="3" id="KW-0031">Aminopeptidase</keyword>
<evidence type="ECO:0000313" key="4">
    <source>
        <dbReference type="Proteomes" id="UP000198867"/>
    </source>
</evidence>
<name>A0A1I5AFI2_9MICO</name>
<dbReference type="SUPFAM" id="SSF53092">
    <property type="entry name" value="Creatinase/prolidase N-terminal domain"/>
    <property type="match status" value="1"/>
</dbReference>
<keyword evidence="3" id="KW-0378">Hydrolase</keyword>
<dbReference type="RefSeq" id="WP_090710040.1">
    <property type="nucleotide sequence ID" value="NZ_FOVM01000003.1"/>
</dbReference>
<feature type="domain" description="Peptidase M24" evidence="1">
    <location>
        <begin position="162"/>
        <end position="367"/>
    </location>
</feature>
<dbReference type="PANTHER" id="PTHR46112">
    <property type="entry name" value="AMINOPEPTIDASE"/>
    <property type="match status" value="1"/>
</dbReference>
<accession>A0A1I5AFI2</accession>
<dbReference type="AlphaFoldDB" id="A0A1I5AFI2"/>
<dbReference type="PANTHER" id="PTHR46112:SF2">
    <property type="entry name" value="XAA-PRO AMINOPEPTIDASE P-RELATED"/>
    <property type="match status" value="1"/>
</dbReference>
<dbReference type="InterPro" id="IPR000994">
    <property type="entry name" value="Pept_M24"/>
</dbReference>
<dbReference type="Pfam" id="PF00557">
    <property type="entry name" value="Peptidase_M24"/>
    <property type="match status" value="1"/>
</dbReference>
<evidence type="ECO:0000313" key="3">
    <source>
        <dbReference type="EMBL" id="SFN61175.1"/>
    </source>
</evidence>
<evidence type="ECO:0000259" key="1">
    <source>
        <dbReference type="Pfam" id="PF00557"/>
    </source>
</evidence>
<dbReference type="InterPro" id="IPR050659">
    <property type="entry name" value="Peptidase_M24B"/>
</dbReference>
<dbReference type="SUPFAM" id="SSF55920">
    <property type="entry name" value="Creatinase/aminopeptidase"/>
    <property type="match status" value="1"/>
</dbReference>
<feature type="domain" description="Creatinase N-terminal" evidence="2">
    <location>
        <begin position="17"/>
        <end position="145"/>
    </location>
</feature>
<dbReference type="OrthoDB" id="9806388at2"/>
<protein>
    <submittedName>
        <fullName evidence="3">Xaa-Pro aminopeptidase</fullName>
    </submittedName>
</protein>
<keyword evidence="3" id="KW-0645">Protease</keyword>
<dbReference type="Gene3D" id="3.90.230.10">
    <property type="entry name" value="Creatinase/methionine aminopeptidase superfamily"/>
    <property type="match status" value="1"/>
</dbReference>
<dbReference type="Gene3D" id="3.40.350.10">
    <property type="entry name" value="Creatinase/prolidase N-terminal domain"/>
    <property type="match status" value="1"/>
</dbReference>
<dbReference type="GO" id="GO:0004177">
    <property type="term" value="F:aminopeptidase activity"/>
    <property type="evidence" value="ECO:0007669"/>
    <property type="project" value="UniProtKB-KW"/>
</dbReference>
<dbReference type="STRING" id="995034.SAMN05216219_1418"/>